<organism evidence="2 3">
    <name type="scientific">Protopolystoma xenopodis</name>
    <dbReference type="NCBI Taxonomy" id="117903"/>
    <lineage>
        <taxon>Eukaryota</taxon>
        <taxon>Metazoa</taxon>
        <taxon>Spiralia</taxon>
        <taxon>Lophotrochozoa</taxon>
        <taxon>Platyhelminthes</taxon>
        <taxon>Monogenea</taxon>
        <taxon>Polyopisthocotylea</taxon>
        <taxon>Polystomatidea</taxon>
        <taxon>Polystomatidae</taxon>
        <taxon>Protopolystoma</taxon>
    </lineage>
</organism>
<evidence type="ECO:0000313" key="3">
    <source>
        <dbReference type="Proteomes" id="UP000784294"/>
    </source>
</evidence>
<dbReference type="EMBL" id="CAAALY010244124">
    <property type="protein sequence ID" value="VEL32392.1"/>
    <property type="molecule type" value="Genomic_DNA"/>
</dbReference>
<evidence type="ECO:0000313" key="2">
    <source>
        <dbReference type="EMBL" id="VEL32392.1"/>
    </source>
</evidence>
<feature type="region of interest" description="Disordered" evidence="1">
    <location>
        <begin position="1"/>
        <end position="49"/>
    </location>
</feature>
<protein>
    <submittedName>
        <fullName evidence="2">Uncharacterized protein</fullName>
    </submittedName>
</protein>
<sequence>MGEPMEQATLVRRPEHCSPAGHDLGSAFGEEEEGTEASAAGRRQVDDRAHGLTNRVEGVDFVEPILGPLSPQCLGVAANRSDESEQRALRLVAHLLGQFTRSRRWLMRV</sequence>
<reference evidence="2" key="1">
    <citation type="submission" date="2018-11" db="EMBL/GenBank/DDBJ databases">
        <authorList>
            <consortium name="Pathogen Informatics"/>
        </authorList>
    </citation>
    <scope>NUCLEOTIDE SEQUENCE</scope>
</reference>
<name>A0A448XAW5_9PLAT</name>
<dbReference type="AlphaFoldDB" id="A0A448XAW5"/>
<keyword evidence="3" id="KW-1185">Reference proteome</keyword>
<evidence type="ECO:0000256" key="1">
    <source>
        <dbReference type="SAM" id="MobiDB-lite"/>
    </source>
</evidence>
<comment type="caution">
    <text evidence="2">The sequence shown here is derived from an EMBL/GenBank/DDBJ whole genome shotgun (WGS) entry which is preliminary data.</text>
</comment>
<accession>A0A448XAW5</accession>
<proteinExistence type="predicted"/>
<gene>
    <name evidence="2" type="ORF">PXEA_LOCUS25832</name>
</gene>
<dbReference type="Proteomes" id="UP000784294">
    <property type="component" value="Unassembled WGS sequence"/>
</dbReference>